<feature type="chain" id="PRO_5015641463" evidence="1">
    <location>
        <begin position="24"/>
        <end position="634"/>
    </location>
</feature>
<organism evidence="3 4">
    <name type="scientific">Siphonobacter curvatus</name>
    <dbReference type="NCBI Taxonomy" id="2094562"/>
    <lineage>
        <taxon>Bacteria</taxon>
        <taxon>Pseudomonadati</taxon>
        <taxon>Bacteroidota</taxon>
        <taxon>Cytophagia</taxon>
        <taxon>Cytophagales</taxon>
        <taxon>Cytophagaceae</taxon>
        <taxon>Siphonobacter</taxon>
    </lineage>
</organism>
<keyword evidence="4" id="KW-1185">Reference proteome</keyword>
<evidence type="ECO:0000256" key="1">
    <source>
        <dbReference type="SAM" id="SignalP"/>
    </source>
</evidence>
<dbReference type="OrthoDB" id="9814383at2"/>
<dbReference type="InterPro" id="IPR027268">
    <property type="entry name" value="Peptidase_M4/M1_CTD_sf"/>
</dbReference>
<protein>
    <submittedName>
        <fullName evidence="3">Peptidase</fullName>
    </submittedName>
</protein>
<comment type="caution">
    <text evidence="3">The sequence shown here is derived from an EMBL/GenBank/DDBJ whole genome shotgun (WGS) entry which is preliminary data.</text>
</comment>
<evidence type="ECO:0000313" key="3">
    <source>
        <dbReference type="EMBL" id="PQA60346.1"/>
    </source>
</evidence>
<proteinExistence type="predicted"/>
<feature type="signal peptide" evidence="1">
    <location>
        <begin position="1"/>
        <end position="23"/>
    </location>
</feature>
<dbReference type="Proteomes" id="UP000239590">
    <property type="component" value="Unassembled WGS sequence"/>
</dbReference>
<gene>
    <name evidence="3" type="ORF">C5O19_12225</name>
</gene>
<dbReference type="Pfam" id="PF01433">
    <property type="entry name" value="Peptidase_M1"/>
    <property type="match status" value="1"/>
</dbReference>
<dbReference type="EMBL" id="PTRA01000001">
    <property type="protein sequence ID" value="PQA60346.1"/>
    <property type="molecule type" value="Genomic_DNA"/>
</dbReference>
<dbReference type="AlphaFoldDB" id="A0A2S7IRP5"/>
<dbReference type="SUPFAM" id="SSF55486">
    <property type="entry name" value="Metalloproteases ('zincins'), catalytic domain"/>
    <property type="match status" value="1"/>
</dbReference>
<dbReference type="GO" id="GO:0008270">
    <property type="term" value="F:zinc ion binding"/>
    <property type="evidence" value="ECO:0007669"/>
    <property type="project" value="InterPro"/>
</dbReference>
<dbReference type="CDD" id="cd09604">
    <property type="entry name" value="M1_APN_like"/>
    <property type="match status" value="1"/>
</dbReference>
<reference evidence="4" key="1">
    <citation type="submission" date="2018-02" db="EMBL/GenBank/DDBJ databases">
        <title>Genome sequencing of Solimonas sp. HR-BB.</title>
        <authorList>
            <person name="Lee Y."/>
            <person name="Jeon C.O."/>
        </authorList>
    </citation>
    <scope>NUCLEOTIDE SEQUENCE [LARGE SCALE GENOMIC DNA]</scope>
    <source>
        <strain evidence="4">HR-U</strain>
    </source>
</reference>
<sequence>MFLTSKKSGLLAAAFLTSFAALSQEVQNLPVPLEIQKAYENGTRSTDGKPGAKYWQNHSDYKIQVDLNPATRRLSGTEQVVYTNNSTTRLQNLVVRLYPDIFKKDANRDEREIDPSDINESGVDVESISINGTEAKIQRNGTNMFVSVRGGLAPGEKLTLDVKWNYLIPAKTHIREGIYFNTSYMVAYWYPQIAVYDDIDGWDKQDYTGQKEFYNDFNTYDVNITVPASHLVWATGEWQNPDKILSTEYLNRYKNSRTSSEVVKIVSSTDREKGGITLAKTGTHTYHFKAEHVPDFVFAASDTYLWDAASAVADPKTGRRTGVAAVYHPSSKDFYDVCRYAKQCVEYFSTYLPGVPFPYPNETVFNGSGGMEFPMFVNDGSYPPAFAAEVTAHEIAHTYFPFYMGINERKYAWMDEGWAQTLPNWLEFDIAGMPKKFMPQQTNAAYFDQFAGKEQEQPMMVPTNLLNGSAYTFATYMRPSQAYTFLRDMLGHDKFKATLQEYMARWNGKHPMPYDFFFSFNDYLKEDLSWYWKPWFFEKGYPDLALSDVSDKKGKTKIVVTRKGSLPVPIRLIVLFNDDSTEEINETARYWKDGAKTFEVDKKFGKPIKKITLSGLMIPDVNRKDNVWEPAAKQ</sequence>
<evidence type="ECO:0000259" key="2">
    <source>
        <dbReference type="Pfam" id="PF01433"/>
    </source>
</evidence>
<dbReference type="RefSeq" id="WP_104712537.1">
    <property type="nucleotide sequence ID" value="NZ_PTRA01000001.1"/>
</dbReference>
<dbReference type="GO" id="GO:0008237">
    <property type="term" value="F:metallopeptidase activity"/>
    <property type="evidence" value="ECO:0007669"/>
    <property type="project" value="InterPro"/>
</dbReference>
<evidence type="ECO:0000313" key="4">
    <source>
        <dbReference type="Proteomes" id="UP000239590"/>
    </source>
</evidence>
<name>A0A2S7IRP5_9BACT</name>
<keyword evidence="1" id="KW-0732">Signal</keyword>
<dbReference type="InterPro" id="IPR014782">
    <property type="entry name" value="Peptidase_M1_dom"/>
</dbReference>
<feature type="domain" description="Peptidase M1 membrane alanine aminopeptidase" evidence="2">
    <location>
        <begin position="388"/>
        <end position="535"/>
    </location>
</feature>
<accession>A0A2S7IRP5</accession>
<dbReference type="Gene3D" id="1.10.390.10">
    <property type="entry name" value="Neutral Protease Domain 2"/>
    <property type="match status" value="1"/>
</dbReference>